<evidence type="ECO:0000313" key="14">
    <source>
        <dbReference type="Proteomes" id="UP000245942"/>
    </source>
</evidence>
<feature type="compositionally biased region" description="Polar residues" evidence="11">
    <location>
        <begin position="25"/>
        <end position="39"/>
    </location>
</feature>
<evidence type="ECO:0000256" key="7">
    <source>
        <dbReference type="ARBA" id="ARBA00022840"/>
    </source>
</evidence>
<evidence type="ECO:0000259" key="12">
    <source>
        <dbReference type="PROSITE" id="PS50011"/>
    </source>
</evidence>
<evidence type="ECO:0000313" key="13">
    <source>
        <dbReference type="EMBL" id="PWN18613.1"/>
    </source>
</evidence>
<organism evidence="13 14">
    <name type="scientific">Pseudomicrostroma glucosiphilum</name>
    <dbReference type="NCBI Taxonomy" id="1684307"/>
    <lineage>
        <taxon>Eukaryota</taxon>
        <taxon>Fungi</taxon>
        <taxon>Dikarya</taxon>
        <taxon>Basidiomycota</taxon>
        <taxon>Ustilaginomycotina</taxon>
        <taxon>Exobasidiomycetes</taxon>
        <taxon>Microstromatales</taxon>
        <taxon>Microstromatales incertae sedis</taxon>
        <taxon>Pseudomicrostroma</taxon>
    </lineage>
</organism>
<feature type="compositionally biased region" description="Acidic residues" evidence="11">
    <location>
        <begin position="66"/>
        <end position="78"/>
    </location>
</feature>
<gene>
    <name evidence="13" type="ORF">BCV69DRAFT_252599</name>
</gene>
<protein>
    <recommendedName>
        <fullName evidence="2">[RNA-polymerase]-subunit kinase</fullName>
        <ecNumber evidence="2">2.7.11.23</ecNumber>
    </recommendedName>
</protein>
<dbReference type="PANTHER" id="PTHR24056">
    <property type="entry name" value="CELL DIVISION PROTEIN KINASE"/>
    <property type="match status" value="1"/>
</dbReference>
<dbReference type="PROSITE" id="PS00108">
    <property type="entry name" value="PROTEIN_KINASE_ST"/>
    <property type="match status" value="1"/>
</dbReference>
<dbReference type="GO" id="GO:0005524">
    <property type="term" value="F:ATP binding"/>
    <property type="evidence" value="ECO:0007669"/>
    <property type="project" value="UniProtKB-UniRule"/>
</dbReference>
<dbReference type="InterPro" id="IPR008271">
    <property type="entry name" value="Ser/Thr_kinase_AS"/>
</dbReference>
<dbReference type="EMBL" id="KZ819335">
    <property type="protein sequence ID" value="PWN18613.1"/>
    <property type="molecule type" value="Genomic_DNA"/>
</dbReference>
<feature type="region of interest" description="Disordered" evidence="11">
    <location>
        <begin position="1"/>
        <end position="88"/>
    </location>
</feature>
<keyword evidence="14" id="KW-1185">Reference proteome</keyword>
<dbReference type="STRING" id="1684307.A0A316U2H0"/>
<reference evidence="13 14" key="1">
    <citation type="journal article" date="2018" name="Mol. Biol. Evol.">
        <title>Broad Genomic Sampling Reveals a Smut Pathogenic Ancestry of the Fungal Clade Ustilaginomycotina.</title>
        <authorList>
            <person name="Kijpornyongpan T."/>
            <person name="Mondo S.J."/>
            <person name="Barry K."/>
            <person name="Sandor L."/>
            <person name="Lee J."/>
            <person name="Lipzen A."/>
            <person name="Pangilinan J."/>
            <person name="LaButti K."/>
            <person name="Hainaut M."/>
            <person name="Henrissat B."/>
            <person name="Grigoriev I.V."/>
            <person name="Spatafora J.W."/>
            <person name="Aime M.C."/>
        </authorList>
    </citation>
    <scope>NUCLEOTIDE SEQUENCE [LARGE SCALE GENOMIC DNA]</scope>
    <source>
        <strain evidence="13 14">MCA 4718</strain>
    </source>
</reference>
<dbReference type="FunFam" id="3.30.200.20:FF:000270">
    <property type="entry name" value="Serine/threonine-protein kinase bur1"/>
    <property type="match status" value="1"/>
</dbReference>
<dbReference type="SUPFAM" id="SSF56112">
    <property type="entry name" value="Protein kinase-like (PK-like)"/>
    <property type="match status" value="1"/>
</dbReference>
<keyword evidence="5 9" id="KW-0547">Nucleotide-binding</keyword>
<dbReference type="OrthoDB" id="204883at2759"/>
<dbReference type="RefSeq" id="XP_025345773.1">
    <property type="nucleotide sequence ID" value="XM_025490477.1"/>
</dbReference>
<dbReference type="FunFam" id="1.10.510.10:FF:000415">
    <property type="entry name" value="CMGC/CDK/CRK7 protein kinase, variant"/>
    <property type="match status" value="1"/>
</dbReference>
<evidence type="ECO:0000256" key="1">
    <source>
        <dbReference type="ARBA" id="ARBA00006485"/>
    </source>
</evidence>
<comment type="catalytic activity">
    <reaction evidence="8">
        <text>[DNA-directed RNA polymerase] + ATP = phospho-[DNA-directed RNA polymerase] + ADP + H(+)</text>
        <dbReference type="Rhea" id="RHEA:10216"/>
        <dbReference type="Rhea" id="RHEA-COMP:11321"/>
        <dbReference type="Rhea" id="RHEA-COMP:11322"/>
        <dbReference type="ChEBI" id="CHEBI:15378"/>
        <dbReference type="ChEBI" id="CHEBI:30616"/>
        <dbReference type="ChEBI" id="CHEBI:43176"/>
        <dbReference type="ChEBI" id="CHEBI:68546"/>
        <dbReference type="ChEBI" id="CHEBI:456216"/>
        <dbReference type="EC" id="2.7.11.23"/>
    </reaction>
</comment>
<feature type="domain" description="Protein kinase" evidence="12">
    <location>
        <begin position="97"/>
        <end position="398"/>
    </location>
</feature>
<keyword evidence="6 13" id="KW-0418">Kinase</keyword>
<comment type="similarity">
    <text evidence="1">Belongs to the protein kinase superfamily. CMGC Ser/Thr protein kinase family. CDC2/CDKX subfamily.</text>
</comment>
<dbReference type="PROSITE" id="PS00107">
    <property type="entry name" value="PROTEIN_KINASE_ATP"/>
    <property type="match status" value="1"/>
</dbReference>
<proteinExistence type="inferred from homology"/>
<dbReference type="SMART" id="SM00220">
    <property type="entry name" value="S_TKc"/>
    <property type="match status" value="1"/>
</dbReference>
<dbReference type="EC" id="2.7.11.23" evidence="2"/>
<keyword evidence="4" id="KW-0808">Transferase</keyword>
<evidence type="ECO:0000256" key="4">
    <source>
        <dbReference type="ARBA" id="ARBA00022679"/>
    </source>
</evidence>
<dbReference type="GO" id="GO:0008353">
    <property type="term" value="F:RNA polymerase II CTD heptapeptide repeat kinase activity"/>
    <property type="evidence" value="ECO:0007669"/>
    <property type="project" value="UniProtKB-EC"/>
</dbReference>
<accession>A0A316U2H0</accession>
<dbReference type="GO" id="GO:0030332">
    <property type="term" value="F:cyclin binding"/>
    <property type="evidence" value="ECO:0007669"/>
    <property type="project" value="TreeGrafter"/>
</dbReference>
<dbReference type="Proteomes" id="UP000245942">
    <property type="component" value="Unassembled WGS sequence"/>
</dbReference>
<sequence>MNGQFRDTPHSTASSASQQAHVAGDSSSQEKAAPTNSFLPQDDRSVTSAVVTTAAATPQAIPDNLVPDEEEEEADEVDAASNLAVGPPRRALPSELYTRIAQVGEGTYGQVFKAKSERTNVLVALKKIRMEAEKDGFPITAMREIKLLQILKHQNVVRLHEIMTARGSVYMVFEYMEHDLNGVLNHPKVHFTPAHLKSLASQLLEGLGYLHHKAVLHRDLKGSNVLLNNAGLLKLADFGLARLYAKGRTGDYTNRVVTLWYRPPELLLGATQYGAEVDMWGAGCIFLELFNRRPIFQGTDEISQLQVISDLVGPLTEERWKGMESLPWWELVRPHEPQETVQDAAEAQETQDQQHSRRRLSLFETTLTPGALKLAEALLTLDPRKRVSAAEALQMDYFVKEKPKARLPSSVLSSLKGEWHELESKRARQKGRA</sequence>
<dbReference type="Gene3D" id="1.10.510.10">
    <property type="entry name" value="Transferase(Phosphotransferase) domain 1"/>
    <property type="match status" value="1"/>
</dbReference>
<evidence type="ECO:0000256" key="9">
    <source>
        <dbReference type="PROSITE-ProRule" id="PRU10141"/>
    </source>
</evidence>
<dbReference type="GO" id="GO:0008024">
    <property type="term" value="C:cyclin/CDK positive transcription elongation factor complex"/>
    <property type="evidence" value="ECO:0007669"/>
    <property type="project" value="TreeGrafter"/>
</dbReference>
<evidence type="ECO:0000256" key="10">
    <source>
        <dbReference type="RuleBase" id="RU000304"/>
    </source>
</evidence>
<evidence type="ECO:0000256" key="3">
    <source>
        <dbReference type="ARBA" id="ARBA00022527"/>
    </source>
</evidence>
<evidence type="ECO:0000256" key="8">
    <source>
        <dbReference type="ARBA" id="ARBA00049280"/>
    </source>
</evidence>
<evidence type="ECO:0000256" key="2">
    <source>
        <dbReference type="ARBA" id="ARBA00012409"/>
    </source>
</evidence>
<feature type="compositionally biased region" description="Low complexity" evidence="11">
    <location>
        <begin position="46"/>
        <end position="57"/>
    </location>
</feature>
<dbReference type="CDD" id="cd07840">
    <property type="entry name" value="STKc_CDK9_like"/>
    <property type="match status" value="1"/>
</dbReference>
<dbReference type="PROSITE" id="PS50011">
    <property type="entry name" value="PROTEIN_KINASE_DOM"/>
    <property type="match status" value="1"/>
</dbReference>
<dbReference type="AlphaFoldDB" id="A0A316U2H0"/>
<dbReference type="GeneID" id="37012211"/>
<evidence type="ECO:0000256" key="6">
    <source>
        <dbReference type="ARBA" id="ARBA00022777"/>
    </source>
</evidence>
<dbReference type="InterPro" id="IPR000719">
    <property type="entry name" value="Prot_kinase_dom"/>
</dbReference>
<feature type="binding site" evidence="9">
    <location>
        <position position="126"/>
    </location>
    <ligand>
        <name>ATP</name>
        <dbReference type="ChEBI" id="CHEBI:30616"/>
    </ligand>
</feature>
<dbReference type="InterPro" id="IPR011009">
    <property type="entry name" value="Kinase-like_dom_sf"/>
</dbReference>
<dbReference type="InterPro" id="IPR017441">
    <property type="entry name" value="Protein_kinase_ATP_BS"/>
</dbReference>
<dbReference type="PANTHER" id="PTHR24056:SF546">
    <property type="entry name" value="CYCLIN-DEPENDENT KINASE 12"/>
    <property type="match status" value="1"/>
</dbReference>
<dbReference type="Pfam" id="PF00069">
    <property type="entry name" value="Pkinase"/>
    <property type="match status" value="1"/>
</dbReference>
<evidence type="ECO:0000256" key="5">
    <source>
        <dbReference type="ARBA" id="ARBA00022741"/>
    </source>
</evidence>
<dbReference type="Gene3D" id="3.30.200.20">
    <property type="entry name" value="Phosphorylase Kinase, domain 1"/>
    <property type="match status" value="1"/>
</dbReference>
<name>A0A316U2H0_9BASI</name>
<evidence type="ECO:0000256" key="11">
    <source>
        <dbReference type="SAM" id="MobiDB-lite"/>
    </source>
</evidence>
<keyword evidence="7 9" id="KW-0067">ATP-binding</keyword>
<dbReference type="InterPro" id="IPR050108">
    <property type="entry name" value="CDK"/>
</dbReference>
<keyword evidence="3 10" id="KW-0723">Serine/threonine-protein kinase</keyword>
<dbReference type="GO" id="GO:0032968">
    <property type="term" value="P:positive regulation of transcription elongation by RNA polymerase II"/>
    <property type="evidence" value="ECO:0007669"/>
    <property type="project" value="TreeGrafter"/>
</dbReference>